<evidence type="ECO:0000313" key="3">
    <source>
        <dbReference type="Proteomes" id="UP000828390"/>
    </source>
</evidence>
<feature type="compositionally biased region" description="Polar residues" evidence="1">
    <location>
        <begin position="1"/>
        <end position="12"/>
    </location>
</feature>
<dbReference type="Proteomes" id="UP000828390">
    <property type="component" value="Unassembled WGS sequence"/>
</dbReference>
<evidence type="ECO:0000256" key="1">
    <source>
        <dbReference type="SAM" id="MobiDB-lite"/>
    </source>
</evidence>
<evidence type="ECO:0000313" key="2">
    <source>
        <dbReference type="EMBL" id="KAH3781614.1"/>
    </source>
</evidence>
<keyword evidence="3" id="KW-1185">Reference proteome</keyword>
<gene>
    <name evidence="2" type="ORF">DPMN_159514</name>
</gene>
<proteinExistence type="predicted"/>
<feature type="compositionally biased region" description="Basic and acidic residues" evidence="1">
    <location>
        <begin position="68"/>
        <end position="78"/>
    </location>
</feature>
<name>A0A9D4EJ53_DREPO</name>
<feature type="compositionally biased region" description="Polar residues" evidence="1">
    <location>
        <begin position="45"/>
        <end position="55"/>
    </location>
</feature>
<reference evidence="2" key="2">
    <citation type="submission" date="2020-11" db="EMBL/GenBank/DDBJ databases">
        <authorList>
            <person name="McCartney M.A."/>
            <person name="Auch B."/>
            <person name="Kono T."/>
            <person name="Mallez S."/>
            <person name="Becker A."/>
            <person name="Gohl D.M."/>
            <person name="Silverstein K.A.T."/>
            <person name="Koren S."/>
            <person name="Bechman K.B."/>
            <person name="Herman A."/>
            <person name="Abrahante J.E."/>
            <person name="Garbe J."/>
        </authorList>
    </citation>
    <scope>NUCLEOTIDE SEQUENCE</scope>
    <source>
        <strain evidence="2">Duluth1</strain>
        <tissue evidence="2">Whole animal</tissue>
    </source>
</reference>
<protein>
    <submittedName>
        <fullName evidence="2">Uncharacterized protein</fullName>
    </submittedName>
</protein>
<accession>A0A9D4EJ53</accession>
<sequence>MDGEYTNCNTTGLGAHVSTDRSIKDVPQAPVNGSTSPVNVLSMATVRTDTSSSNKAPRRLPQRKSIVPRRDNDDDFHQPTRAIEATISPKSLKVTEQDASTNGKFSYTPFENEQQQVVRRKPGQTAACDVADIKVEFVGTRRTHASADTSVALDEMLNGNIVILVNIVSLT</sequence>
<dbReference type="AlphaFoldDB" id="A0A9D4EJ53"/>
<comment type="caution">
    <text evidence="2">The sequence shown here is derived from an EMBL/GenBank/DDBJ whole genome shotgun (WGS) entry which is preliminary data.</text>
</comment>
<reference evidence="2" key="1">
    <citation type="journal article" date="2019" name="bioRxiv">
        <title>The Genome of the Zebra Mussel, Dreissena polymorpha: A Resource for Invasive Species Research.</title>
        <authorList>
            <person name="McCartney M.A."/>
            <person name="Auch B."/>
            <person name="Kono T."/>
            <person name="Mallez S."/>
            <person name="Zhang Y."/>
            <person name="Obille A."/>
            <person name="Becker A."/>
            <person name="Abrahante J.E."/>
            <person name="Garbe J."/>
            <person name="Badalamenti J.P."/>
            <person name="Herman A."/>
            <person name="Mangelson H."/>
            <person name="Liachko I."/>
            <person name="Sullivan S."/>
            <person name="Sone E.D."/>
            <person name="Koren S."/>
            <person name="Silverstein K.A.T."/>
            <person name="Beckman K.B."/>
            <person name="Gohl D.M."/>
        </authorList>
    </citation>
    <scope>NUCLEOTIDE SEQUENCE</scope>
    <source>
        <strain evidence="2">Duluth1</strain>
        <tissue evidence="2">Whole animal</tissue>
    </source>
</reference>
<dbReference type="EMBL" id="JAIWYP010000008">
    <property type="protein sequence ID" value="KAH3781614.1"/>
    <property type="molecule type" value="Genomic_DNA"/>
</dbReference>
<organism evidence="2 3">
    <name type="scientific">Dreissena polymorpha</name>
    <name type="common">Zebra mussel</name>
    <name type="synonym">Mytilus polymorpha</name>
    <dbReference type="NCBI Taxonomy" id="45954"/>
    <lineage>
        <taxon>Eukaryota</taxon>
        <taxon>Metazoa</taxon>
        <taxon>Spiralia</taxon>
        <taxon>Lophotrochozoa</taxon>
        <taxon>Mollusca</taxon>
        <taxon>Bivalvia</taxon>
        <taxon>Autobranchia</taxon>
        <taxon>Heteroconchia</taxon>
        <taxon>Euheterodonta</taxon>
        <taxon>Imparidentia</taxon>
        <taxon>Neoheterodontei</taxon>
        <taxon>Myida</taxon>
        <taxon>Dreissenoidea</taxon>
        <taxon>Dreissenidae</taxon>
        <taxon>Dreissena</taxon>
    </lineage>
</organism>
<feature type="region of interest" description="Disordered" evidence="1">
    <location>
        <begin position="1"/>
        <end position="86"/>
    </location>
</feature>